<dbReference type="FunFam" id="4.10.75.10:FF:000001">
    <property type="entry name" value="Anosmin 1"/>
    <property type="match status" value="1"/>
</dbReference>
<dbReference type="Gene3D" id="4.10.75.10">
    <property type="entry name" value="Elafin-like"/>
    <property type="match status" value="4"/>
</dbReference>
<dbReference type="Proteomes" id="UP000324632">
    <property type="component" value="Chromosome 20"/>
</dbReference>
<dbReference type="GO" id="GO:0019731">
    <property type="term" value="P:antibacterial humoral response"/>
    <property type="evidence" value="ECO:0007669"/>
    <property type="project" value="TreeGrafter"/>
</dbReference>
<dbReference type="InterPro" id="IPR050514">
    <property type="entry name" value="WAP_four-disulfide_core"/>
</dbReference>
<dbReference type="AlphaFoldDB" id="A0A5A9NCM2"/>
<feature type="domain" description="WAP" evidence="1">
    <location>
        <begin position="115"/>
        <end position="161"/>
    </location>
</feature>
<organism evidence="2 3">
    <name type="scientific">Triplophysa tibetana</name>
    <dbReference type="NCBI Taxonomy" id="1572043"/>
    <lineage>
        <taxon>Eukaryota</taxon>
        <taxon>Metazoa</taxon>
        <taxon>Chordata</taxon>
        <taxon>Craniata</taxon>
        <taxon>Vertebrata</taxon>
        <taxon>Euteleostomi</taxon>
        <taxon>Actinopterygii</taxon>
        <taxon>Neopterygii</taxon>
        <taxon>Teleostei</taxon>
        <taxon>Ostariophysi</taxon>
        <taxon>Cypriniformes</taxon>
        <taxon>Nemacheilidae</taxon>
        <taxon>Triplophysa</taxon>
    </lineage>
</organism>
<dbReference type="CDD" id="cd00199">
    <property type="entry name" value="WAP"/>
    <property type="match status" value="1"/>
</dbReference>
<evidence type="ECO:0000313" key="3">
    <source>
        <dbReference type="Proteomes" id="UP000324632"/>
    </source>
</evidence>
<proteinExistence type="predicted"/>
<dbReference type="PRINTS" id="PR00003">
    <property type="entry name" value="4DISULPHCORE"/>
</dbReference>
<dbReference type="InterPro" id="IPR036645">
    <property type="entry name" value="Elafin-like_sf"/>
</dbReference>
<protein>
    <recommendedName>
        <fullName evidence="1">WAP domain-containing protein</fullName>
    </recommendedName>
</protein>
<feature type="domain" description="WAP" evidence="1">
    <location>
        <begin position="19"/>
        <end position="65"/>
    </location>
</feature>
<name>A0A5A9NCM2_9TELE</name>
<dbReference type="EMBL" id="SOYY01000020">
    <property type="protein sequence ID" value="KAA0706851.1"/>
    <property type="molecule type" value="Genomic_DNA"/>
</dbReference>
<dbReference type="GO" id="GO:0005615">
    <property type="term" value="C:extracellular space"/>
    <property type="evidence" value="ECO:0007669"/>
    <property type="project" value="TreeGrafter"/>
</dbReference>
<dbReference type="PANTHER" id="PTHR19441:SF95">
    <property type="entry name" value="PERLWAPIN ISOFORM X1"/>
    <property type="match status" value="1"/>
</dbReference>
<dbReference type="Pfam" id="PF00095">
    <property type="entry name" value="WAP"/>
    <property type="match status" value="4"/>
</dbReference>
<keyword evidence="3" id="KW-1185">Reference proteome</keyword>
<evidence type="ECO:0000313" key="2">
    <source>
        <dbReference type="EMBL" id="KAA0706851.1"/>
    </source>
</evidence>
<sequence length="227" mass="24375">MRNAAVTNVGVNVLLLQTDIAKPGVCPSSRFSIGLCAEFCFNDRECPGNEKCCSNGCGHQCTPPYTAKPGVCPRRMLGVRPAVCAELCDDDSNCPGDEKCCSNRCGRQCTLPQKDIVKPGVCPSRRFEVGVCAELCANDSNCPGGEKCCSNRCGRQCTPPQTVIEPRGASASGYPKQTRRLTKAKPGVCPRRRFRVGVCAELCANDRDCPRNAAVTDVGINVLLRIQ</sequence>
<comment type="caution">
    <text evidence="2">The sequence shown here is derived from an EMBL/GenBank/DDBJ whole genome shotgun (WGS) entry which is preliminary data.</text>
</comment>
<reference evidence="2 3" key="1">
    <citation type="journal article" date="2019" name="Mol. Ecol. Resour.">
        <title>Chromosome-level genome assembly of Triplophysa tibetana, a fish adapted to the harsh high-altitude environment of the Tibetan Plateau.</title>
        <authorList>
            <person name="Yang X."/>
            <person name="Liu H."/>
            <person name="Ma Z."/>
            <person name="Zou Y."/>
            <person name="Zou M."/>
            <person name="Mao Y."/>
            <person name="Li X."/>
            <person name="Wang H."/>
            <person name="Chen T."/>
            <person name="Wang W."/>
            <person name="Yang R."/>
        </authorList>
    </citation>
    <scope>NUCLEOTIDE SEQUENCE [LARGE SCALE GENOMIC DNA]</scope>
    <source>
        <strain evidence="2">TTIB1903HZAU</strain>
        <tissue evidence="2">Muscle</tissue>
    </source>
</reference>
<feature type="domain" description="WAP" evidence="1">
    <location>
        <begin position="66"/>
        <end position="113"/>
    </location>
</feature>
<dbReference type="GO" id="GO:0004867">
    <property type="term" value="F:serine-type endopeptidase inhibitor activity"/>
    <property type="evidence" value="ECO:0007669"/>
    <property type="project" value="TreeGrafter"/>
</dbReference>
<evidence type="ECO:0000259" key="1">
    <source>
        <dbReference type="PROSITE" id="PS51390"/>
    </source>
</evidence>
<dbReference type="InterPro" id="IPR008197">
    <property type="entry name" value="WAP_dom"/>
</dbReference>
<dbReference type="SMART" id="SM00217">
    <property type="entry name" value="WAP"/>
    <property type="match status" value="4"/>
</dbReference>
<dbReference type="PANTHER" id="PTHR19441">
    <property type="entry name" value="WHEY ACDIC PROTEIN WAP"/>
    <property type="match status" value="1"/>
</dbReference>
<accession>A0A5A9NCM2</accession>
<gene>
    <name evidence="2" type="ORF">E1301_Tti002171</name>
</gene>
<dbReference type="SUPFAM" id="SSF57256">
    <property type="entry name" value="Elafin-like"/>
    <property type="match status" value="4"/>
</dbReference>
<dbReference type="PROSITE" id="PS51390">
    <property type="entry name" value="WAP"/>
    <property type="match status" value="3"/>
</dbReference>
<dbReference type="GO" id="GO:0045087">
    <property type="term" value="P:innate immune response"/>
    <property type="evidence" value="ECO:0007669"/>
    <property type="project" value="TreeGrafter"/>
</dbReference>